<gene>
    <name evidence="1" type="ORF">LCGC14_1677490</name>
</gene>
<dbReference type="AlphaFoldDB" id="A0A0F9KPI1"/>
<reference evidence="1" key="1">
    <citation type="journal article" date="2015" name="Nature">
        <title>Complex archaea that bridge the gap between prokaryotes and eukaryotes.</title>
        <authorList>
            <person name="Spang A."/>
            <person name="Saw J.H."/>
            <person name="Jorgensen S.L."/>
            <person name="Zaremba-Niedzwiedzka K."/>
            <person name="Martijn J."/>
            <person name="Lind A.E."/>
            <person name="van Eijk R."/>
            <person name="Schleper C."/>
            <person name="Guy L."/>
            <person name="Ettema T.J."/>
        </authorList>
    </citation>
    <scope>NUCLEOTIDE SEQUENCE</scope>
</reference>
<name>A0A0F9KPI1_9ZZZZ</name>
<dbReference type="EMBL" id="LAZR01014494">
    <property type="protein sequence ID" value="KKM17265.1"/>
    <property type="molecule type" value="Genomic_DNA"/>
</dbReference>
<protein>
    <submittedName>
        <fullName evidence="1">Uncharacterized protein</fullName>
    </submittedName>
</protein>
<organism evidence="1">
    <name type="scientific">marine sediment metagenome</name>
    <dbReference type="NCBI Taxonomy" id="412755"/>
    <lineage>
        <taxon>unclassified sequences</taxon>
        <taxon>metagenomes</taxon>
        <taxon>ecological metagenomes</taxon>
    </lineage>
</organism>
<proteinExistence type="predicted"/>
<comment type="caution">
    <text evidence="1">The sequence shown here is derived from an EMBL/GenBank/DDBJ whole genome shotgun (WGS) entry which is preliminary data.</text>
</comment>
<sequence>MVSKFYAENCERTNEWLRENAPEYVIKCVRELADITLSFGKRTTEAETLLQLLVEDENGK</sequence>
<evidence type="ECO:0000313" key="1">
    <source>
        <dbReference type="EMBL" id="KKM17265.1"/>
    </source>
</evidence>
<accession>A0A0F9KPI1</accession>